<dbReference type="GO" id="GO:0008017">
    <property type="term" value="F:microtubule binding"/>
    <property type="evidence" value="ECO:0007669"/>
    <property type="project" value="InterPro"/>
</dbReference>
<dbReference type="InParanoid" id="A0A078AG88"/>
<evidence type="ECO:0000256" key="6">
    <source>
        <dbReference type="ARBA" id="ARBA00023054"/>
    </source>
</evidence>
<dbReference type="GO" id="GO:0003777">
    <property type="term" value="F:microtubule motor activity"/>
    <property type="evidence" value="ECO:0007669"/>
    <property type="project" value="InterPro"/>
</dbReference>
<dbReference type="FunFam" id="3.40.850.10:FF:000082">
    <property type="entry name" value="OSM3-like kinesin"/>
    <property type="match status" value="1"/>
</dbReference>
<keyword evidence="4 9" id="KW-0547">Nucleotide-binding</keyword>
<reference evidence="14 15" key="1">
    <citation type="submission" date="2014-06" db="EMBL/GenBank/DDBJ databases">
        <authorList>
            <person name="Swart Estienne"/>
        </authorList>
    </citation>
    <scope>NUCLEOTIDE SEQUENCE [LARGE SCALE GENOMIC DNA]</scope>
    <source>
        <strain evidence="14 15">130c</strain>
    </source>
</reference>
<dbReference type="Gene3D" id="3.40.850.10">
    <property type="entry name" value="Kinesin motor domain"/>
    <property type="match status" value="1"/>
</dbReference>
<evidence type="ECO:0000256" key="5">
    <source>
        <dbReference type="ARBA" id="ARBA00022840"/>
    </source>
</evidence>
<protein>
    <recommendedName>
        <fullName evidence="10">Kinesin-like protein</fullName>
    </recommendedName>
</protein>
<keyword evidence="2" id="KW-0963">Cytoplasm</keyword>
<keyword evidence="5 9" id="KW-0067">ATP-binding</keyword>
<keyword evidence="6 11" id="KW-0175">Coiled coil</keyword>
<dbReference type="GO" id="GO:0005524">
    <property type="term" value="F:ATP binding"/>
    <property type="evidence" value="ECO:0007669"/>
    <property type="project" value="UniProtKB-UniRule"/>
</dbReference>
<dbReference type="SUPFAM" id="SSF52540">
    <property type="entry name" value="P-loop containing nucleoside triphosphate hydrolases"/>
    <property type="match status" value="1"/>
</dbReference>
<dbReference type="OrthoDB" id="3176171at2759"/>
<comment type="similarity">
    <text evidence="9 10">Belongs to the TRAFAC class myosin-kinesin ATPase superfamily. Kinesin family.</text>
</comment>
<dbReference type="PROSITE" id="PS50067">
    <property type="entry name" value="KINESIN_MOTOR_2"/>
    <property type="match status" value="1"/>
</dbReference>
<proteinExistence type="inferred from homology"/>
<feature type="compositionally biased region" description="Polar residues" evidence="12">
    <location>
        <begin position="726"/>
        <end position="741"/>
    </location>
</feature>
<evidence type="ECO:0000256" key="9">
    <source>
        <dbReference type="PROSITE-ProRule" id="PRU00283"/>
    </source>
</evidence>
<dbReference type="OMA" id="NTVPNFN"/>
<feature type="domain" description="Kinesin motor" evidence="13">
    <location>
        <begin position="1"/>
        <end position="358"/>
    </location>
</feature>
<organism evidence="14 15">
    <name type="scientific">Stylonychia lemnae</name>
    <name type="common">Ciliate</name>
    <dbReference type="NCBI Taxonomy" id="5949"/>
    <lineage>
        <taxon>Eukaryota</taxon>
        <taxon>Sar</taxon>
        <taxon>Alveolata</taxon>
        <taxon>Ciliophora</taxon>
        <taxon>Intramacronucleata</taxon>
        <taxon>Spirotrichea</taxon>
        <taxon>Stichotrichia</taxon>
        <taxon>Sporadotrichida</taxon>
        <taxon>Oxytrichidae</taxon>
        <taxon>Stylonychinae</taxon>
        <taxon>Stylonychia</taxon>
    </lineage>
</organism>
<dbReference type="InterPro" id="IPR027640">
    <property type="entry name" value="Kinesin-like_fam"/>
</dbReference>
<keyword evidence="8" id="KW-0206">Cytoskeleton</keyword>
<dbReference type="InterPro" id="IPR036961">
    <property type="entry name" value="Kinesin_motor_dom_sf"/>
</dbReference>
<accession>A0A078AG88</accession>
<dbReference type="InterPro" id="IPR001752">
    <property type="entry name" value="Kinesin_motor_dom"/>
</dbReference>
<feature type="binding site" evidence="9">
    <location>
        <begin position="101"/>
        <end position="108"/>
    </location>
    <ligand>
        <name>ATP</name>
        <dbReference type="ChEBI" id="CHEBI:30616"/>
    </ligand>
</feature>
<keyword evidence="7 9" id="KW-0505">Motor protein</keyword>
<feature type="compositionally biased region" description="Polar residues" evidence="12">
    <location>
        <begin position="464"/>
        <end position="483"/>
    </location>
</feature>
<name>A0A078AG88_STYLE</name>
<comment type="subcellular location">
    <subcellularLocation>
        <location evidence="1">Cytoplasm</location>
        <location evidence="1">Cytoskeleton</location>
    </subcellularLocation>
</comment>
<evidence type="ECO:0000256" key="4">
    <source>
        <dbReference type="ARBA" id="ARBA00022741"/>
    </source>
</evidence>
<evidence type="ECO:0000256" key="7">
    <source>
        <dbReference type="ARBA" id="ARBA00023175"/>
    </source>
</evidence>
<keyword evidence="3 10" id="KW-0493">Microtubule</keyword>
<evidence type="ECO:0000256" key="10">
    <source>
        <dbReference type="RuleBase" id="RU000394"/>
    </source>
</evidence>
<evidence type="ECO:0000256" key="11">
    <source>
        <dbReference type="SAM" id="Coils"/>
    </source>
</evidence>
<evidence type="ECO:0000259" key="13">
    <source>
        <dbReference type="PROSITE" id="PS50067"/>
    </source>
</evidence>
<sequence length="846" mass="95971">MQTYEQKRIGIKQFKLQTALILNFLATSINQSIFNIACSKIVDVDQTLNQIVLRKPDSSEVPKSFTFDHVYGDQSTQQQVYDDCAFSLVESVLEGTIFAYGQTGCGKSHTMMGVVNDDPVPGAEDLKGIIPKTVRHVFGFIDGSSDGKKFLVRCSYLEIYNEQILDLLCFASGKNQAAGENLKVKEDPNKGIYVQDLTNVVVKTVPELEKLLNAGVKNRKVGETAMNKDSSRSHSIFTIYVETAEDTQDGNQKFKVGKLNLVDLAGSERQSKTGATGDRLKEAQKINLSLSALGNVISALVDGKSQHIPYRDSKLTRLLQDSLGGNTKTIMIAALSPADYNYDETLSTLRYAARAKCIQNKPKINEDPKDTLLRQYEDEIKQLREMLESMKNGVQMDPRLATQAIMNHQQSLNNKMHVEESVDELIRKLENQGKKIKIIDDDEIQESMDIDAPKSARAKKQITKKMSNSGSKSQKSIVEDTSSSIVGEMESKLKEKEELLNDHVQQKDRLEQMLYDLQKQMVQGGSALEEKEKEQAQKYREFQLRLKKQKKKEKELLREKEKKEEEMLMVEKQYKSLQEEVEEQREVIKQLRMKYKQAASEVKDLEQEHQIQKESLLDSVRDQDLDLKFYKRIVKMMLRDDEIAKLKLKSQYEDDDWLIPAFVLKGKEMTLPKVNGRQMMEREKDEREMEITEVGAVDAGGSRSTGDSDSDDQQAYRKQVMRTAKDTQGSFAKSTISQKMNQTKKDGNGNTGGSSLRRSGIEFPFEKDAPLVKNNKVNAQLAPIEYNTMQVGQINTGQLPPPMSREELMNLERNHKNVSIENLLNQDTLVKGGKNQLAPLQPRKKM</sequence>
<dbReference type="GO" id="GO:0007018">
    <property type="term" value="P:microtubule-based movement"/>
    <property type="evidence" value="ECO:0007669"/>
    <property type="project" value="InterPro"/>
</dbReference>
<keyword evidence="15" id="KW-1185">Reference proteome</keyword>
<feature type="region of interest" description="Disordered" evidence="12">
    <location>
        <begin position="453"/>
        <end position="483"/>
    </location>
</feature>
<dbReference type="AlphaFoldDB" id="A0A078AG88"/>
<evidence type="ECO:0000313" key="15">
    <source>
        <dbReference type="Proteomes" id="UP000039865"/>
    </source>
</evidence>
<dbReference type="InterPro" id="IPR019821">
    <property type="entry name" value="Kinesin_motor_CS"/>
</dbReference>
<evidence type="ECO:0000256" key="2">
    <source>
        <dbReference type="ARBA" id="ARBA00022490"/>
    </source>
</evidence>
<dbReference type="PROSITE" id="PS00411">
    <property type="entry name" value="KINESIN_MOTOR_1"/>
    <property type="match status" value="1"/>
</dbReference>
<feature type="compositionally biased region" description="Basic and acidic residues" evidence="12">
    <location>
        <begin position="680"/>
        <end position="690"/>
    </location>
</feature>
<evidence type="ECO:0000256" key="1">
    <source>
        <dbReference type="ARBA" id="ARBA00004245"/>
    </source>
</evidence>
<evidence type="ECO:0000313" key="14">
    <source>
        <dbReference type="EMBL" id="CDW81244.1"/>
    </source>
</evidence>
<dbReference type="Pfam" id="PF00225">
    <property type="entry name" value="Kinesin"/>
    <property type="match status" value="1"/>
</dbReference>
<dbReference type="Proteomes" id="UP000039865">
    <property type="component" value="Unassembled WGS sequence"/>
</dbReference>
<dbReference type="PANTHER" id="PTHR47969">
    <property type="entry name" value="CHROMOSOME-ASSOCIATED KINESIN KIF4A-RELATED"/>
    <property type="match status" value="1"/>
</dbReference>
<evidence type="ECO:0000256" key="3">
    <source>
        <dbReference type="ARBA" id="ARBA00022701"/>
    </source>
</evidence>
<dbReference type="SMART" id="SM00129">
    <property type="entry name" value="KISc"/>
    <property type="match status" value="1"/>
</dbReference>
<dbReference type="InterPro" id="IPR027417">
    <property type="entry name" value="P-loop_NTPase"/>
</dbReference>
<evidence type="ECO:0000256" key="8">
    <source>
        <dbReference type="ARBA" id="ARBA00023212"/>
    </source>
</evidence>
<dbReference type="EMBL" id="CCKQ01009733">
    <property type="protein sequence ID" value="CDW81244.1"/>
    <property type="molecule type" value="Genomic_DNA"/>
</dbReference>
<evidence type="ECO:0000256" key="12">
    <source>
        <dbReference type="SAM" id="MobiDB-lite"/>
    </source>
</evidence>
<feature type="coiled-coil region" evidence="11">
    <location>
        <begin position="486"/>
        <end position="615"/>
    </location>
</feature>
<dbReference type="PANTHER" id="PTHR47969:SF21">
    <property type="entry name" value="KINESIN-LIKE PROTEIN"/>
    <property type="match status" value="1"/>
</dbReference>
<dbReference type="PRINTS" id="PR00380">
    <property type="entry name" value="KINESINHEAVY"/>
</dbReference>
<gene>
    <name evidence="14" type="primary">Contig5732.g6129</name>
    <name evidence="14" type="ORF">STYLEM_10257</name>
</gene>
<dbReference type="GO" id="GO:0005874">
    <property type="term" value="C:microtubule"/>
    <property type="evidence" value="ECO:0007669"/>
    <property type="project" value="UniProtKB-KW"/>
</dbReference>
<feature type="region of interest" description="Disordered" evidence="12">
    <location>
        <begin position="680"/>
        <end position="759"/>
    </location>
</feature>